<dbReference type="EMBL" id="OZ034820">
    <property type="protein sequence ID" value="CAL1399852.1"/>
    <property type="molecule type" value="Genomic_DNA"/>
</dbReference>
<keyword evidence="2" id="KW-1185">Reference proteome</keyword>
<name>A0AAV2FPG1_9ROSI</name>
<reference evidence="1 2" key="1">
    <citation type="submission" date="2024-04" db="EMBL/GenBank/DDBJ databases">
        <authorList>
            <person name="Fracassetti M."/>
        </authorList>
    </citation>
    <scope>NUCLEOTIDE SEQUENCE [LARGE SCALE GENOMIC DNA]</scope>
</reference>
<accession>A0AAV2FPG1</accession>
<gene>
    <name evidence="1" type="ORF">LTRI10_LOCUS40018</name>
</gene>
<dbReference type="Proteomes" id="UP001497516">
    <property type="component" value="Chromosome 7"/>
</dbReference>
<evidence type="ECO:0008006" key="3">
    <source>
        <dbReference type="Google" id="ProtNLM"/>
    </source>
</evidence>
<organism evidence="1 2">
    <name type="scientific">Linum trigynum</name>
    <dbReference type="NCBI Taxonomy" id="586398"/>
    <lineage>
        <taxon>Eukaryota</taxon>
        <taxon>Viridiplantae</taxon>
        <taxon>Streptophyta</taxon>
        <taxon>Embryophyta</taxon>
        <taxon>Tracheophyta</taxon>
        <taxon>Spermatophyta</taxon>
        <taxon>Magnoliopsida</taxon>
        <taxon>eudicotyledons</taxon>
        <taxon>Gunneridae</taxon>
        <taxon>Pentapetalae</taxon>
        <taxon>rosids</taxon>
        <taxon>fabids</taxon>
        <taxon>Malpighiales</taxon>
        <taxon>Linaceae</taxon>
        <taxon>Linum</taxon>
    </lineage>
</organism>
<sequence>MEIKEFSFSADSVPLAVIVAARVSNFSLPAKFGKPSSTPTFVFSNGMELHNTTVLLRYIGRVVSSMPNFYNHDLSVLCFISV</sequence>
<proteinExistence type="predicted"/>
<evidence type="ECO:0000313" key="2">
    <source>
        <dbReference type="Proteomes" id="UP001497516"/>
    </source>
</evidence>
<protein>
    <recommendedName>
        <fullName evidence="3">GST N-terminal domain-containing protein</fullName>
    </recommendedName>
</protein>
<evidence type="ECO:0000313" key="1">
    <source>
        <dbReference type="EMBL" id="CAL1399852.1"/>
    </source>
</evidence>
<dbReference type="AlphaFoldDB" id="A0AAV2FPG1"/>